<protein>
    <recommendedName>
        <fullName evidence="3">Transposase</fullName>
    </recommendedName>
</protein>
<dbReference type="RefSeq" id="WP_283756235.1">
    <property type="nucleotide sequence ID" value="NZ_JAQOSQ010000001.1"/>
</dbReference>
<organism evidence="1 2">
    <name type="scientific">Roseofilum casamattae BLCC-M143</name>
    <dbReference type="NCBI Taxonomy" id="3022442"/>
    <lineage>
        <taxon>Bacteria</taxon>
        <taxon>Bacillati</taxon>
        <taxon>Cyanobacteriota</taxon>
        <taxon>Cyanophyceae</taxon>
        <taxon>Desertifilales</taxon>
        <taxon>Desertifilaceae</taxon>
        <taxon>Roseofilum</taxon>
        <taxon>Roseofilum casamattae</taxon>
    </lineage>
</organism>
<gene>
    <name evidence="1" type="ORF">PMH09_00080</name>
</gene>
<name>A0ABT7BQW2_9CYAN</name>
<reference evidence="1 2" key="1">
    <citation type="submission" date="2023-01" db="EMBL/GenBank/DDBJ databases">
        <title>Novel diversity within Roseofilum (Cyanobacteria; Desertifilaceae) from marine benthic mats with descriptions of four novel species.</title>
        <authorList>
            <person name="Wang Y."/>
            <person name="Berthold D.E."/>
            <person name="Hu J."/>
            <person name="Lefler F.W."/>
            <person name="Laughinghouse H.D. IV."/>
        </authorList>
    </citation>
    <scope>NUCLEOTIDE SEQUENCE [LARGE SCALE GENOMIC DNA]</scope>
    <source>
        <strain evidence="1 2">BLCC-M143</strain>
    </source>
</reference>
<evidence type="ECO:0000313" key="2">
    <source>
        <dbReference type="Proteomes" id="UP001232992"/>
    </source>
</evidence>
<proteinExistence type="predicted"/>
<keyword evidence="2" id="KW-1185">Reference proteome</keyword>
<dbReference type="Proteomes" id="UP001232992">
    <property type="component" value="Unassembled WGS sequence"/>
</dbReference>
<sequence length="51" mass="5709">MLLGALAYNGRISDRIREEEIMTQSASAPFDFIPQANGDREILEQLGFLPI</sequence>
<dbReference type="EMBL" id="JAQOSQ010000001">
    <property type="protein sequence ID" value="MDJ1181578.1"/>
    <property type="molecule type" value="Genomic_DNA"/>
</dbReference>
<evidence type="ECO:0008006" key="3">
    <source>
        <dbReference type="Google" id="ProtNLM"/>
    </source>
</evidence>
<accession>A0ABT7BQW2</accession>
<evidence type="ECO:0000313" key="1">
    <source>
        <dbReference type="EMBL" id="MDJ1181578.1"/>
    </source>
</evidence>
<comment type="caution">
    <text evidence="1">The sequence shown here is derived from an EMBL/GenBank/DDBJ whole genome shotgun (WGS) entry which is preliminary data.</text>
</comment>